<dbReference type="AlphaFoldDB" id="A0A392W1A2"/>
<dbReference type="Proteomes" id="UP000265520">
    <property type="component" value="Unassembled WGS sequence"/>
</dbReference>
<keyword evidence="2" id="KW-1185">Reference proteome</keyword>
<proteinExistence type="predicted"/>
<evidence type="ECO:0000313" key="2">
    <source>
        <dbReference type="Proteomes" id="UP000265520"/>
    </source>
</evidence>
<reference evidence="1 2" key="1">
    <citation type="journal article" date="2018" name="Front. Plant Sci.">
        <title>Red Clover (Trifolium pratense) and Zigzag Clover (T. medium) - A Picture of Genomic Similarities and Differences.</title>
        <authorList>
            <person name="Dluhosova J."/>
            <person name="Istvanek J."/>
            <person name="Nedelnik J."/>
            <person name="Repkova J."/>
        </authorList>
    </citation>
    <scope>NUCLEOTIDE SEQUENCE [LARGE SCALE GENOMIC DNA]</scope>
    <source>
        <strain evidence="2">cv. 10/8</strain>
        <tissue evidence="1">Leaf</tissue>
    </source>
</reference>
<evidence type="ECO:0000313" key="1">
    <source>
        <dbReference type="EMBL" id="MCI93493.1"/>
    </source>
</evidence>
<dbReference type="EMBL" id="LXQA011330706">
    <property type="protein sequence ID" value="MCI93493.1"/>
    <property type="molecule type" value="Genomic_DNA"/>
</dbReference>
<accession>A0A392W1A2</accession>
<feature type="non-terminal residue" evidence="1">
    <location>
        <position position="1"/>
    </location>
</feature>
<organism evidence="1 2">
    <name type="scientific">Trifolium medium</name>
    <dbReference type="NCBI Taxonomy" id="97028"/>
    <lineage>
        <taxon>Eukaryota</taxon>
        <taxon>Viridiplantae</taxon>
        <taxon>Streptophyta</taxon>
        <taxon>Embryophyta</taxon>
        <taxon>Tracheophyta</taxon>
        <taxon>Spermatophyta</taxon>
        <taxon>Magnoliopsida</taxon>
        <taxon>eudicotyledons</taxon>
        <taxon>Gunneridae</taxon>
        <taxon>Pentapetalae</taxon>
        <taxon>rosids</taxon>
        <taxon>fabids</taxon>
        <taxon>Fabales</taxon>
        <taxon>Fabaceae</taxon>
        <taxon>Papilionoideae</taxon>
        <taxon>50 kb inversion clade</taxon>
        <taxon>NPAAA clade</taxon>
        <taxon>Hologalegina</taxon>
        <taxon>IRL clade</taxon>
        <taxon>Trifolieae</taxon>
        <taxon>Trifolium</taxon>
    </lineage>
</organism>
<name>A0A392W1A2_9FABA</name>
<sequence>AISGLLAVGGVGATRYVANKINKAWKSWR</sequence>
<comment type="caution">
    <text evidence="1">The sequence shown here is derived from an EMBL/GenBank/DDBJ whole genome shotgun (WGS) entry which is preliminary data.</text>
</comment>
<protein>
    <submittedName>
        <fullName evidence="1">MMP37-like protein</fullName>
    </submittedName>
</protein>